<keyword evidence="4" id="KW-1185">Reference proteome</keyword>
<dbReference type="PANTHER" id="PTHR38033">
    <property type="entry name" value="MEMBRANE PROTEIN-RELATED"/>
    <property type="match status" value="1"/>
</dbReference>
<evidence type="ECO:0000313" key="4">
    <source>
        <dbReference type="Proteomes" id="UP000656319"/>
    </source>
</evidence>
<dbReference type="Gene3D" id="1.25.40.590">
    <property type="entry name" value="Type IV / VI secretion system, DotU"/>
    <property type="match status" value="1"/>
</dbReference>
<proteinExistence type="predicted"/>
<keyword evidence="1" id="KW-0472">Membrane</keyword>
<dbReference type="Proteomes" id="UP000656319">
    <property type="component" value="Unassembled WGS sequence"/>
</dbReference>
<dbReference type="NCBIfam" id="TIGR03349">
    <property type="entry name" value="IV_VI_DotU"/>
    <property type="match status" value="1"/>
</dbReference>
<name>A0ABN7ICH0_9BURK</name>
<dbReference type="InterPro" id="IPR038522">
    <property type="entry name" value="T4/T6SS_DotU_sf"/>
</dbReference>
<feature type="transmembrane region" description="Helical" evidence="1">
    <location>
        <begin position="177"/>
        <end position="196"/>
    </location>
</feature>
<dbReference type="PANTHER" id="PTHR38033:SF1">
    <property type="entry name" value="DOTU FAMILY TYPE IV_VI SECRETION SYSTEM PROTEIN"/>
    <property type="match status" value="1"/>
</dbReference>
<accession>A0ABN7ICH0</accession>
<evidence type="ECO:0000256" key="1">
    <source>
        <dbReference type="SAM" id="Phobius"/>
    </source>
</evidence>
<organism evidence="3 4">
    <name type="scientific">Paraburkholderia hiiakae</name>
    <dbReference type="NCBI Taxonomy" id="1081782"/>
    <lineage>
        <taxon>Bacteria</taxon>
        <taxon>Pseudomonadati</taxon>
        <taxon>Pseudomonadota</taxon>
        <taxon>Betaproteobacteria</taxon>
        <taxon>Burkholderiales</taxon>
        <taxon>Burkholderiaceae</taxon>
        <taxon>Paraburkholderia</taxon>
    </lineage>
</organism>
<comment type="caution">
    <text evidence="3">The sequence shown here is derived from an EMBL/GenBank/DDBJ whole genome shotgun (WGS) entry which is preliminary data.</text>
</comment>
<reference evidence="3 4" key="1">
    <citation type="submission" date="2020-10" db="EMBL/GenBank/DDBJ databases">
        <authorList>
            <person name="Peeters C."/>
        </authorList>
    </citation>
    <scope>NUCLEOTIDE SEQUENCE [LARGE SCALE GENOMIC DNA]</scope>
    <source>
        <strain evidence="3 4">LMG 27952</strain>
    </source>
</reference>
<gene>
    <name evidence="3" type="ORF">LMG27952_06155</name>
</gene>
<dbReference type="InterPro" id="IPR017732">
    <property type="entry name" value="T4/T6SS_DotU"/>
</dbReference>
<protein>
    <recommendedName>
        <fullName evidence="2">Type IV / VI secretion system DotU domain-containing protein</fullName>
    </recommendedName>
</protein>
<evidence type="ECO:0000259" key="2">
    <source>
        <dbReference type="Pfam" id="PF09850"/>
    </source>
</evidence>
<feature type="domain" description="Type IV / VI secretion system DotU" evidence="2">
    <location>
        <begin position="2"/>
        <end position="196"/>
    </location>
</feature>
<keyword evidence="1" id="KW-1133">Transmembrane helix</keyword>
<keyword evidence="1" id="KW-0812">Transmembrane</keyword>
<sequence length="216" mass="23997">MRDLLHDTALVVTTLASGGSVPNAGRLRERCRQLVEQFTDGLIRRNYPEVVRREALVAQCGLLDEMALRHLPCEARTAWELRPVQVEWFSIYDAGRRVIDCIEAHLREPSPDVDLLECYAAILSMGFVGRYAREGQEKRAALIAALDARLKSLRPSAEEPFQTDTTGSVRASGLIRLLPWAIVALACLVALAAWFVGRRTIDTQAVYIAPAKVARS</sequence>
<dbReference type="EMBL" id="CAJHCQ010000021">
    <property type="protein sequence ID" value="CAD6556628.1"/>
    <property type="molecule type" value="Genomic_DNA"/>
</dbReference>
<dbReference type="RefSeq" id="WP_201699675.1">
    <property type="nucleotide sequence ID" value="NZ_CAJHCQ010000021.1"/>
</dbReference>
<evidence type="ECO:0000313" key="3">
    <source>
        <dbReference type="EMBL" id="CAD6556628.1"/>
    </source>
</evidence>
<dbReference type="Pfam" id="PF09850">
    <property type="entry name" value="DotU"/>
    <property type="match status" value="1"/>
</dbReference>